<evidence type="ECO:0000256" key="2">
    <source>
        <dbReference type="SAM" id="Phobius"/>
    </source>
</evidence>
<dbReference type="EMBL" id="AVOT02003839">
    <property type="protein sequence ID" value="MBW0474730.1"/>
    <property type="molecule type" value="Genomic_DNA"/>
</dbReference>
<keyword evidence="4" id="KW-1185">Reference proteome</keyword>
<feature type="compositionally biased region" description="Polar residues" evidence="1">
    <location>
        <begin position="27"/>
        <end position="47"/>
    </location>
</feature>
<evidence type="ECO:0000313" key="3">
    <source>
        <dbReference type="EMBL" id="MBW0474730.1"/>
    </source>
</evidence>
<proteinExistence type="predicted"/>
<evidence type="ECO:0000313" key="4">
    <source>
        <dbReference type="Proteomes" id="UP000765509"/>
    </source>
</evidence>
<feature type="region of interest" description="Disordered" evidence="1">
    <location>
        <begin position="1"/>
        <end position="47"/>
    </location>
</feature>
<protein>
    <submittedName>
        <fullName evidence="3">Uncharacterized protein</fullName>
    </submittedName>
</protein>
<accession>A0A9Q3GPX5</accession>
<feature type="compositionally biased region" description="Polar residues" evidence="1">
    <location>
        <begin position="1"/>
        <end position="20"/>
    </location>
</feature>
<gene>
    <name evidence="3" type="ORF">O181_014445</name>
</gene>
<evidence type="ECO:0000256" key="1">
    <source>
        <dbReference type="SAM" id="MobiDB-lite"/>
    </source>
</evidence>
<keyword evidence="2" id="KW-1133">Transmembrane helix</keyword>
<keyword evidence="2" id="KW-0472">Membrane</keyword>
<reference evidence="3" key="1">
    <citation type="submission" date="2021-03" db="EMBL/GenBank/DDBJ databases">
        <title>Draft genome sequence of rust myrtle Austropuccinia psidii MF-1, a brazilian biotype.</title>
        <authorList>
            <person name="Quecine M.C."/>
            <person name="Pachon D.M.R."/>
            <person name="Bonatelli M.L."/>
            <person name="Correr F.H."/>
            <person name="Franceschini L.M."/>
            <person name="Leite T.F."/>
            <person name="Margarido G.R.A."/>
            <person name="Almeida C.A."/>
            <person name="Ferrarezi J.A."/>
            <person name="Labate C.A."/>
        </authorList>
    </citation>
    <scope>NUCLEOTIDE SEQUENCE</scope>
    <source>
        <strain evidence="3">MF-1</strain>
    </source>
</reference>
<dbReference type="Proteomes" id="UP000765509">
    <property type="component" value="Unassembled WGS sequence"/>
</dbReference>
<keyword evidence="2" id="KW-0812">Transmembrane</keyword>
<sequence>MPCEQTPRQPTPGSSGTQRLQDLFRETFQQNEPPIQGPSQASDSQLLSHENSFTGETEFEVAPTQSSEEPFGKYFVFFVFFCYQLTLTPPFTVISLSFHSPLFHHHRQYAHENPPSPLVPSSPHSNNEALQKLINLRPMLMIPQAIVQESINQIFLKHCQLLHMIPFVDSTH</sequence>
<feature type="transmembrane region" description="Helical" evidence="2">
    <location>
        <begin position="74"/>
        <end position="98"/>
    </location>
</feature>
<dbReference type="AlphaFoldDB" id="A0A9Q3GPX5"/>
<comment type="caution">
    <text evidence="3">The sequence shown here is derived from an EMBL/GenBank/DDBJ whole genome shotgun (WGS) entry which is preliminary data.</text>
</comment>
<organism evidence="3 4">
    <name type="scientific">Austropuccinia psidii MF-1</name>
    <dbReference type="NCBI Taxonomy" id="1389203"/>
    <lineage>
        <taxon>Eukaryota</taxon>
        <taxon>Fungi</taxon>
        <taxon>Dikarya</taxon>
        <taxon>Basidiomycota</taxon>
        <taxon>Pucciniomycotina</taxon>
        <taxon>Pucciniomycetes</taxon>
        <taxon>Pucciniales</taxon>
        <taxon>Sphaerophragmiaceae</taxon>
        <taxon>Austropuccinia</taxon>
    </lineage>
</organism>
<name>A0A9Q3GPX5_9BASI</name>